<proteinExistence type="predicted"/>
<dbReference type="SUPFAM" id="SSF52833">
    <property type="entry name" value="Thioredoxin-like"/>
    <property type="match status" value="1"/>
</dbReference>
<dbReference type="EMBL" id="LUCV01000011">
    <property type="protein sequence ID" value="OAI93546.1"/>
    <property type="molecule type" value="Genomic_DNA"/>
</dbReference>
<dbReference type="InterPro" id="IPR012336">
    <property type="entry name" value="Thioredoxin-like_fold"/>
</dbReference>
<dbReference type="InterPro" id="IPR036249">
    <property type="entry name" value="Thioredoxin-like_sf"/>
</dbReference>
<sequence length="183" mass="19830">MEDEWFYGKASARWTITEYADLECPYCRVYTPQLKQWVSEQDNVKLAWHHFPLDTHGAAAVSEARLVQCAGTLGGASAFWQAIDQVLLRSRSNGQGLAGGLKLPGVSAEDLSHCARTEVIRAAVDRQLAQAKSRGIAATPTIEVTDSLTGHSIRMEGPVDSVALLSVIDDLAAQAPLRKGLSR</sequence>
<dbReference type="Gene3D" id="3.40.30.10">
    <property type="entry name" value="Glutaredoxin"/>
    <property type="match status" value="1"/>
</dbReference>
<protein>
    <submittedName>
        <fullName evidence="2">Disulfide bond formation protein DsbA</fullName>
    </submittedName>
</protein>
<organism evidence="2 3">
    <name type="scientific">Pseudomonas putida</name>
    <name type="common">Arthrobacter siderocapsulatus</name>
    <dbReference type="NCBI Taxonomy" id="303"/>
    <lineage>
        <taxon>Bacteria</taxon>
        <taxon>Pseudomonadati</taxon>
        <taxon>Pseudomonadota</taxon>
        <taxon>Gammaproteobacteria</taxon>
        <taxon>Pseudomonadales</taxon>
        <taxon>Pseudomonadaceae</taxon>
        <taxon>Pseudomonas</taxon>
    </lineage>
</organism>
<dbReference type="CDD" id="cd02972">
    <property type="entry name" value="DsbA_family"/>
    <property type="match status" value="1"/>
</dbReference>
<evidence type="ECO:0000313" key="3">
    <source>
        <dbReference type="Proteomes" id="UP000077752"/>
    </source>
</evidence>
<gene>
    <name evidence="2" type="ORF">AYO28_13665</name>
</gene>
<evidence type="ECO:0000313" key="2">
    <source>
        <dbReference type="EMBL" id="OAI93546.1"/>
    </source>
</evidence>
<reference evidence="2 3" key="1">
    <citation type="submission" date="2016-03" db="EMBL/GenBank/DDBJ databases">
        <title>Draft Genome Assembly of Pseudomonas putida strain CBF10-2.</title>
        <authorList>
            <person name="Iyer R.S."/>
            <person name="Damania A."/>
        </authorList>
    </citation>
    <scope>NUCLEOTIDE SEQUENCE [LARGE SCALE GENOMIC DNA]</scope>
    <source>
        <strain evidence="2 3">CBF10-2</strain>
    </source>
</reference>
<dbReference type="Pfam" id="PF13462">
    <property type="entry name" value="Thioredoxin_4"/>
    <property type="match status" value="1"/>
</dbReference>
<comment type="caution">
    <text evidence="2">The sequence shown here is derived from an EMBL/GenBank/DDBJ whole genome shotgun (WGS) entry which is preliminary data.</text>
</comment>
<dbReference type="AlphaFoldDB" id="A0A177SRE6"/>
<feature type="domain" description="Thioredoxin-like fold" evidence="1">
    <location>
        <begin position="3"/>
        <end position="154"/>
    </location>
</feature>
<evidence type="ECO:0000259" key="1">
    <source>
        <dbReference type="Pfam" id="PF13462"/>
    </source>
</evidence>
<accession>A0A177SRE6</accession>
<dbReference type="Proteomes" id="UP000077752">
    <property type="component" value="Unassembled WGS sequence"/>
</dbReference>
<name>A0A177SRE6_PSEPU</name>